<dbReference type="InterPro" id="IPR051681">
    <property type="entry name" value="Ser/Thr_Kinases-Pseudokinases"/>
</dbReference>
<dbReference type="AlphaFoldDB" id="A0A9P5U0T0"/>
<dbReference type="SMART" id="SM00220">
    <property type="entry name" value="S_TKc"/>
    <property type="match status" value="1"/>
</dbReference>
<organism evidence="6 7">
    <name type="scientific">Rhodocollybia butyracea</name>
    <dbReference type="NCBI Taxonomy" id="206335"/>
    <lineage>
        <taxon>Eukaryota</taxon>
        <taxon>Fungi</taxon>
        <taxon>Dikarya</taxon>
        <taxon>Basidiomycota</taxon>
        <taxon>Agaricomycotina</taxon>
        <taxon>Agaricomycetes</taxon>
        <taxon>Agaricomycetidae</taxon>
        <taxon>Agaricales</taxon>
        <taxon>Marasmiineae</taxon>
        <taxon>Omphalotaceae</taxon>
        <taxon>Rhodocollybia</taxon>
    </lineage>
</organism>
<feature type="domain" description="Protein kinase" evidence="5">
    <location>
        <begin position="1"/>
        <end position="228"/>
    </location>
</feature>
<evidence type="ECO:0000313" key="6">
    <source>
        <dbReference type="EMBL" id="KAF9062910.1"/>
    </source>
</evidence>
<accession>A0A9P5U0T0</accession>
<dbReference type="PROSITE" id="PS50011">
    <property type="entry name" value="PROTEIN_KINASE_DOM"/>
    <property type="match status" value="1"/>
</dbReference>
<dbReference type="InterPro" id="IPR008271">
    <property type="entry name" value="Ser/Thr_kinase_AS"/>
</dbReference>
<dbReference type="Pfam" id="PF00069">
    <property type="entry name" value="Pkinase"/>
    <property type="match status" value="1"/>
</dbReference>
<sequence>FSQEALIWSQLDHPNVLPFLGVNTVLFPQSYCLVSPWCSNGSVMAYLIAHPAANLMKIIRDILEGLRYLHVRNPPIIHGDVKGSNILVSNQGRCCLADFGLAGISTLQTMSSSSAGTLRGSTRWMAPELFDYTTKSKPSMSTDMYALGCTFVELVTGNPPFFEVKPQAAVIYQVMKGSRPSRPTKGFSDRLWSCVTKCWVDSKHRPTVEGFMVDYDSLSGSSMAHAWRQLPEPIPEELDTPGQNIWEIPVLSPGSYWQQLVSSPSMAILNNDREEDLGSFKAAVDDGHMRKAPLNLWIPGRGPSKQEYARVVCI</sequence>
<name>A0A9P5U0T0_9AGAR</name>
<dbReference type="EMBL" id="JADNRY010000159">
    <property type="protein sequence ID" value="KAF9062910.1"/>
    <property type="molecule type" value="Genomic_DNA"/>
</dbReference>
<dbReference type="InterPro" id="IPR000719">
    <property type="entry name" value="Prot_kinase_dom"/>
</dbReference>
<dbReference type="Gene3D" id="1.10.510.10">
    <property type="entry name" value="Transferase(Phosphotransferase) domain 1"/>
    <property type="match status" value="1"/>
</dbReference>
<dbReference type="GO" id="GO:0005524">
    <property type="term" value="F:ATP binding"/>
    <property type="evidence" value="ECO:0007669"/>
    <property type="project" value="UniProtKB-KW"/>
</dbReference>
<comment type="caution">
    <text evidence="6">The sequence shown here is derived from an EMBL/GenBank/DDBJ whole genome shotgun (WGS) entry which is preliminary data.</text>
</comment>
<gene>
    <name evidence="6" type="ORF">BDP27DRAFT_1232966</name>
</gene>
<reference evidence="6" key="1">
    <citation type="submission" date="2020-11" db="EMBL/GenBank/DDBJ databases">
        <authorList>
            <consortium name="DOE Joint Genome Institute"/>
            <person name="Ahrendt S."/>
            <person name="Riley R."/>
            <person name="Andreopoulos W."/>
            <person name="Labutti K."/>
            <person name="Pangilinan J."/>
            <person name="Ruiz-Duenas F.J."/>
            <person name="Barrasa J.M."/>
            <person name="Sanchez-Garcia M."/>
            <person name="Camarero S."/>
            <person name="Miyauchi S."/>
            <person name="Serrano A."/>
            <person name="Linde D."/>
            <person name="Babiker R."/>
            <person name="Drula E."/>
            <person name="Ayuso-Fernandez I."/>
            <person name="Pacheco R."/>
            <person name="Padilla G."/>
            <person name="Ferreira P."/>
            <person name="Barriuso J."/>
            <person name="Kellner H."/>
            <person name="Castanera R."/>
            <person name="Alfaro M."/>
            <person name="Ramirez L."/>
            <person name="Pisabarro A.G."/>
            <person name="Kuo A."/>
            <person name="Tritt A."/>
            <person name="Lipzen A."/>
            <person name="He G."/>
            <person name="Yan M."/>
            <person name="Ng V."/>
            <person name="Cullen D."/>
            <person name="Martin F."/>
            <person name="Rosso M.-N."/>
            <person name="Henrissat B."/>
            <person name="Hibbett D."/>
            <person name="Martinez A.T."/>
            <person name="Grigoriev I.V."/>
        </authorList>
    </citation>
    <scope>NUCLEOTIDE SEQUENCE</scope>
    <source>
        <strain evidence="6">AH 40177</strain>
    </source>
</reference>
<evidence type="ECO:0000259" key="5">
    <source>
        <dbReference type="PROSITE" id="PS50011"/>
    </source>
</evidence>
<evidence type="ECO:0000256" key="2">
    <source>
        <dbReference type="ARBA" id="ARBA00022741"/>
    </source>
</evidence>
<keyword evidence="4" id="KW-0067">ATP-binding</keyword>
<proteinExistence type="predicted"/>
<evidence type="ECO:0000313" key="7">
    <source>
        <dbReference type="Proteomes" id="UP000772434"/>
    </source>
</evidence>
<dbReference type="OrthoDB" id="4062651at2759"/>
<evidence type="ECO:0000256" key="1">
    <source>
        <dbReference type="ARBA" id="ARBA00022679"/>
    </source>
</evidence>
<dbReference type="SUPFAM" id="SSF56112">
    <property type="entry name" value="Protein kinase-like (PK-like)"/>
    <property type="match status" value="1"/>
</dbReference>
<dbReference type="GO" id="GO:0004674">
    <property type="term" value="F:protein serine/threonine kinase activity"/>
    <property type="evidence" value="ECO:0007669"/>
    <property type="project" value="TreeGrafter"/>
</dbReference>
<dbReference type="InterPro" id="IPR011009">
    <property type="entry name" value="Kinase-like_dom_sf"/>
</dbReference>
<keyword evidence="3 6" id="KW-0418">Kinase</keyword>
<protein>
    <submittedName>
        <fullName evidence="6">Kinase-like domain-containing protein</fullName>
    </submittedName>
</protein>
<dbReference type="PANTHER" id="PTHR44329">
    <property type="entry name" value="SERINE/THREONINE-PROTEIN KINASE TNNI3K-RELATED"/>
    <property type="match status" value="1"/>
</dbReference>
<feature type="non-terminal residue" evidence="6">
    <location>
        <position position="314"/>
    </location>
</feature>
<keyword evidence="2" id="KW-0547">Nucleotide-binding</keyword>
<dbReference type="Proteomes" id="UP000772434">
    <property type="component" value="Unassembled WGS sequence"/>
</dbReference>
<dbReference type="PANTHER" id="PTHR44329:SF288">
    <property type="entry name" value="MITOGEN-ACTIVATED PROTEIN KINASE KINASE KINASE 20"/>
    <property type="match status" value="1"/>
</dbReference>
<keyword evidence="1" id="KW-0808">Transferase</keyword>
<dbReference type="PROSITE" id="PS00108">
    <property type="entry name" value="PROTEIN_KINASE_ST"/>
    <property type="match status" value="1"/>
</dbReference>
<keyword evidence="7" id="KW-1185">Reference proteome</keyword>
<evidence type="ECO:0000256" key="4">
    <source>
        <dbReference type="ARBA" id="ARBA00022840"/>
    </source>
</evidence>
<evidence type="ECO:0000256" key="3">
    <source>
        <dbReference type="ARBA" id="ARBA00022777"/>
    </source>
</evidence>